<proteinExistence type="predicted"/>
<reference evidence="1 2" key="1">
    <citation type="submission" date="2019-08" db="EMBL/GenBank/DDBJ databases">
        <authorList>
            <person name="Liang Q."/>
        </authorList>
    </citation>
    <scope>NUCLEOTIDE SEQUENCE [LARGE SCALE GENOMIC DNA]</scope>
    <source>
        <strain evidence="1 2">V1718</strain>
    </source>
</reference>
<organism evidence="1 2">
    <name type="scientific">Microvenator marinus</name>
    <dbReference type="NCBI Taxonomy" id="2600177"/>
    <lineage>
        <taxon>Bacteria</taxon>
        <taxon>Deltaproteobacteria</taxon>
        <taxon>Bradymonadales</taxon>
        <taxon>Microvenatoraceae</taxon>
        <taxon>Microvenator</taxon>
    </lineage>
</organism>
<name>A0A5B8XSI9_9DELT</name>
<evidence type="ECO:0000313" key="1">
    <source>
        <dbReference type="EMBL" id="QED28514.1"/>
    </source>
</evidence>
<sequence length="104" mass="11926">MKLPDVHQAILDQETLSAYFLDLDQAAQVLEVRAKGHEALRANESTLDLLRGRVLFEGKDVASLQIRYNFEGIEWWDTLSWIAGEIRLVRIGHDWSEIEESTST</sequence>
<dbReference type="RefSeq" id="WP_146961006.1">
    <property type="nucleotide sequence ID" value="NZ_CP042467.1"/>
</dbReference>
<gene>
    <name evidence="1" type="ORF">FRD01_14995</name>
</gene>
<dbReference type="AlphaFoldDB" id="A0A5B8XSI9"/>
<keyword evidence="2" id="KW-1185">Reference proteome</keyword>
<dbReference type="EMBL" id="CP042467">
    <property type="protein sequence ID" value="QED28514.1"/>
    <property type="molecule type" value="Genomic_DNA"/>
</dbReference>
<dbReference type="KEGG" id="bbae:FRD01_14995"/>
<evidence type="ECO:0000313" key="2">
    <source>
        <dbReference type="Proteomes" id="UP000321595"/>
    </source>
</evidence>
<dbReference type="Proteomes" id="UP000321595">
    <property type="component" value="Chromosome"/>
</dbReference>
<accession>A0A5B8XSI9</accession>
<protein>
    <submittedName>
        <fullName evidence="1">Uncharacterized protein</fullName>
    </submittedName>
</protein>
<dbReference type="OrthoDB" id="197646at2"/>